<keyword evidence="4" id="KW-1000">Mitochondrion outer membrane</keyword>
<evidence type="ECO:0000256" key="4">
    <source>
        <dbReference type="ARBA" id="ARBA00022787"/>
    </source>
</evidence>
<reference evidence="8" key="1">
    <citation type="submission" date="2020-05" db="UniProtKB">
        <authorList>
            <consortium name="EnsemblMetazoa"/>
        </authorList>
    </citation>
    <scope>IDENTIFICATION</scope>
    <source>
        <strain evidence="8">BB02</strain>
    </source>
</reference>
<comment type="similarity">
    <text evidence="2">Belongs to the mitoguardin family.</text>
</comment>
<dbReference type="KEGG" id="bgt:106066782"/>
<dbReference type="PANTHER" id="PTHR21508:SF5">
    <property type="entry name" value="MITOGUARDIN"/>
    <property type="match status" value="1"/>
</dbReference>
<sequence>MENLSLAISYWEDAVMKLSYLDDQHSVLAIPDEDTANLQHRLENLLDLAYRMQENYERLCERQVESIAIESALAVFTERDLKDRSFDDDSSDQESFVSATDMAHLTDLDFNRDILHHVPLYEAGMLELKYGNVPCRSIRPEMVQCLSDVEFLAKLHGIRLAFHHIFQEDSRREWFKSIGRKIIGDLLTKAERVGLYFFNETC</sequence>
<dbReference type="InterPro" id="IPR019392">
    <property type="entry name" value="Miga"/>
</dbReference>
<evidence type="ECO:0000256" key="1">
    <source>
        <dbReference type="ARBA" id="ARBA00004294"/>
    </source>
</evidence>
<dbReference type="EnsemblMetazoa" id="BGLB021234-RA">
    <property type="protein sequence ID" value="BGLB021234-PA"/>
    <property type="gene ID" value="BGLB021234"/>
</dbReference>
<dbReference type="VEuPathDB" id="VectorBase:BGLB021234"/>
<dbReference type="GO" id="GO:0005741">
    <property type="term" value="C:mitochondrial outer membrane"/>
    <property type="evidence" value="ECO:0007669"/>
    <property type="project" value="UniProtKB-SubCell"/>
</dbReference>
<evidence type="ECO:0000256" key="6">
    <source>
        <dbReference type="ARBA" id="ARBA00023128"/>
    </source>
</evidence>
<dbReference type="AlphaFoldDB" id="A0A2C9KM54"/>
<keyword evidence="3" id="KW-0812">Transmembrane</keyword>
<gene>
    <name evidence="8" type="primary">106066782</name>
</gene>
<dbReference type="Pfam" id="PF10265">
    <property type="entry name" value="Miga"/>
    <property type="match status" value="1"/>
</dbReference>
<keyword evidence="6" id="KW-0496">Mitochondrion</keyword>
<proteinExistence type="inferred from homology"/>
<dbReference type="VEuPathDB" id="VectorBase:BGLAX_047293"/>
<comment type="subcellular location">
    <subcellularLocation>
        <location evidence="1">Mitochondrion outer membrane</location>
    </subcellularLocation>
</comment>
<keyword evidence="7" id="KW-0472">Membrane</keyword>
<organism evidence="8 9">
    <name type="scientific">Biomphalaria glabrata</name>
    <name type="common">Bloodfluke planorb</name>
    <name type="synonym">Freshwater snail</name>
    <dbReference type="NCBI Taxonomy" id="6526"/>
    <lineage>
        <taxon>Eukaryota</taxon>
        <taxon>Metazoa</taxon>
        <taxon>Spiralia</taxon>
        <taxon>Lophotrochozoa</taxon>
        <taxon>Mollusca</taxon>
        <taxon>Gastropoda</taxon>
        <taxon>Heterobranchia</taxon>
        <taxon>Euthyneura</taxon>
        <taxon>Panpulmonata</taxon>
        <taxon>Hygrophila</taxon>
        <taxon>Lymnaeoidea</taxon>
        <taxon>Planorbidae</taxon>
        <taxon>Biomphalaria</taxon>
    </lineage>
</organism>
<evidence type="ECO:0000256" key="7">
    <source>
        <dbReference type="ARBA" id="ARBA00023136"/>
    </source>
</evidence>
<evidence type="ECO:0000256" key="5">
    <source>
        <dbReference type="ARBA" id="ARBA00022989"/>
    </source>
</evidence>
<evidence type="ECO:0000313" key="9">
    <source>
        <dbReference type="Proteomes" id="UP000076420"/>
    </source>
</evidence>
<evidence type="ECO:0000313" key="8">
    <source>
        <dbReference type="EnsemblMetazoa" id="BGLB021234-PA"/>
    </source>
</evidence>
<dbReference type="PANTHER" id="PTHR21508">
    <property type="entry name" value="MITOGUARDIN"/>
    <property type="match status" value="1"/>
</dbReference>
<name>A0A2C9KM54_BIOGL</name>
<dbReference type="Proteomes" id="UP000076420">
    <property type="component" value="Unassembled WGS sequence"/>
</dbReference>
<protein>
    <submittedName>
        <fullName evidence="8">Uncharacterized protein</fullName>
    </submittedName>
</protein>
<evidence type="ECO:0000256" key="3">
    <source>
        <dbReference type="ARBA" id="ARBA00022692"/>
    </source>
</evidence>
<evidence type="ECO:0000256" key="2">
    <source>
        <dbReference type="ARBA" id="ARBA00008969"/>
    </source>
</evidence>
<keyword evidence="5" id="KW-1133">Transmembrane helix</keyword>
<accession>A0A2C9KM54</accession>
<dbReference type="GO" id="GO:0008053">
    <property type="term" value="P:mitochondrial fusion"/>
    <property type="evidence" value="ECO:0007669"/>
    <property type="project" value="InterPro"/>
</dbReference>
<dbReference type="STRING" id="6526.A0A2C9KM54"/>